<evidence type="ECO:0000313" key="11">
    <source>
        <dbReference type="Proteomes" id="UP000635606"/>
    </source>
</evidence>
<dbReference type="InterPro" id="IPR050487">
    <property type="entry name" value="FtsQ_DivIB"/>
</dbReference>
<organism evidence="10 11">
    <name type="scientific">Virgisporangium ochraceum</name>
    <dbReference type="NCBI Taxonomy" id="65505"/>
    <lineage>
        <taxon>Bacteria</taxon>
        <taxon>Bacillati</taxon>
        <taxon>Actinomycetota</taxon>
        <taxon>Actinomycetes</taxon>
        <taxon>Micromonosporales</taxon>
        <taxon>Micromonosporaceae</taxon>
        <taxon>Virgisporangium</taxon>
    </lineage>
</organism>
<dbReference type="GO" id="GO:0090529">
    <property type="term" value="P:cell septum assembly"/>
    <property type="evidence" value="ECO:0007669"/>
    <property type="project" value="InterPro"/>
</dbReference>
<dbReference type="InterPro" id="IPR026579">
    <property type="entry name" value="FtsQ"/>
</dbReference>
<proteinExistence type="inferred from homology"/>
<dbReference type="InterPro" id="IPR005548">
    <property type="entry name" value="Cell_div_FtsQ/DivIB_C"/>
</dbReference>
<dbReference type="GO" id="GO:0032153">
    <property type="term" value="C:cell division site"/>
    <property type="evidence" value="ECO:0007669"/>
    <property type="project" value="UniProtKB-UniRule"/>
</dbReference>
<feature type="transmembrane region" description="Helical" evidence="8">
    <location>
        <begin position="36"/>
        <end position="57"/>
    </location>
</feature>
<keyword evidence="3 8" id="KW-0132">Cell division</keyword>
<keyword evidence="7 8" id="KW-0131">Cell cycle</keyword>
<keyword evidence="4 8" id="KW-0812">Transmembrane</keyword>
<evidence type="ECO:0000259" key="9">
    <source>
        <dbReference type="PROSITE" id="PS51779"/>
    </source>
</evidence>
<evidence type="ECO:0000256" key="4">
    <source>
        <dbReference type="ARBA" id="ARBA00022692"/>
    </source>
</evidence>
<dbReference type="InterPro" id="IPR013685">
    <property type="entry name" value="POTRA_FtsQ_type"/>
</dbReference>
<comment type="caution">
    <text evidence="10">The sequence shown here is derived from an EMBL/GenBank/DDBJ whole genome shotgun (WGS) entry which is preliminary data.</text>
</comment>
<reference evidence="10" key="1">
    <citation type="submission" date="2021-01" db="EMBL/GenBank/DDBJ databases">
        <title>Whole genome shotgun sequence of Virgisporangium ochraceum NBRC 16418.</title>
        <authorList>
            <person name="Komaki H."/>
            <person name="Tamura T."/>
        </authorList>
    </citation>
    <scope>NUCLEOTIDE SEQUENCE</scope>
    <source>
        <strain evidence="10">NBRC 16418</strain>
    </source>
</reference>
<dbReference type="GO" id="GO:0005886">
    <property type="term" value="C:plasma membrane"/>
    <property type="evidence" value="ECO:0007669"/>
    <property type="project" value="UniProtKB-SubCell"/>
</dbReference>
<dbReference type="PANTHER" id="PTHR37820:SF1">
    <property type="entry name" value="CELL DIVISION PROTEIN FTSQ"/>
    <property type="match status" value="1"/>
</dbReference>
<dbReference type="Proteomes" id="UP000635606">
    <property type="component" value="Unassembled WGS sequence"/>
</dbReference>
<keyword evidence="2 8" id="KW-1003">Cell membrane</keyword>
<dbReference type="Gene3D" id="3.10.20.310">
    <property type="entry name" value="membrane protein fhac"/>
    <property type="match status" value="1"/>
</dbReference>
<evidence type="ECO:0000256" key="6">
    <source>
        <dbReference type="ARBA" id="ARBA00023136"/>
    </source>
</evidence>
<comment type="subcellular location">
    <subcellularLocation>
        <location evidence="8">Cell membrane</location>
        <topology evidence="8">Single-pass type II membrane protein</topology>
    </subcellularLocation>
    <subcellularLocation>
        <location evidence="1">Membrane</location>
    </subcellularLocation>
    <text evidence="8">Localizes to the division septum.</text>
</comment>
<gene>
    <name evidence="8" type="primary">ftsQ</name>
    <name evidence="10" type="ORF">Voc01_035410</name>
</gene>
<evidence type="ECO:0000256" key="2">
    <source>
        <dbReference type="ARBA" id="ARBA00022475"/>
    </source>
</evidence>
<protein>
    <recommendedName>
        <fullName evidence="8">Cell division protein FtsQ</fullName>
    </recommendedName>
</protein>
<dbReference type="Pfam" id="PF08478">
    <property type="entry name" value="POTRA_1"/>
    <property type="match status" value="1"/>
</dbReference>
<evidence type="ECO:0000256" key="5">
    <source>
        <dbReference type="ARBA" id="ARBA00022989"/>
    </source>
</evidence>
<dbReference type="PANTHER" id="PTHR37820">
    <property type="entry name" value="CELL DIVISION PROTEIN DIVIB"/>
    <property type="match status" value="1"/>
</dbReference>
<comment type="similarity">
    <text evidence="8">Belongs to the FtsQ/DivIB family. FtsQ subfamily.</text>
</comment>
<keyword evidence="5 8" id="KW-1133">Transmembrane helix</keyword>
<dbReference type="HAMAP" id="MF_00911">
    <property type="entry name" value="FtsQ_subfam"/>
    <property type="match status" value="1"/>
</dbReference>
<evidence type="ECO:0000256" key="8">
    <source>
        <dbReference type="HAMAP-Rule" id="MF_00911"/>
    </source>
</evidence>
<comment type="function">
    <text evidence="8">Essential cell division protein.</text>
</comment>
<keyword evidence="11" id="KW-1185">Reference proteome</keyword>
<dbReference type="GO" id="GO:0043093">
    <property type="term" value="P:FtsZ-dependent cytokinesis"/>
    <property type="evidence" value="ECO:0007669"/>
    <property type="project" value="UniProtKB-UniRule"/>
</dbReference>
<dbReference type="Pfam" id="PF03799">
    <property type="entry name" value="FtsQ_DivIB_C"/>
    <property type="match status" value="1"/>
</dbReference>
<keyword evidence="6 8" id="KW-0472">Membrane</keyword>
<evidence type="ECO:0000256" key="7">
    <source>
        <dbReference type="ARBA" id="ARBA00023306"/>
    </source>
</evidence>
<accession>A0A8J3ZRK2</accession>
<sequence length="255" mass="27064">MADARWRLVRARRDAVPDSVRRFSARARRNRLRRAAPLLTAAVVVVVVGIGAAVVWFTPAVAVDRVEVTGASLVSPDDVRAAAAVRVGRSLARVDVGAVHRRVAALPPVGRVSVSRKLPGTVVIAVTERTPAAVVEQSAAEPGLWLIDASGVVYTRAESRPAGLALLRIPAPSRDDPTTRAALTVLRALPPELLAPMAVLAADAPARIRLELTDGRTIVWGDATENTEKVRVALVLITRPGRTIDVSAPSLVTIR</sequence>
<feature type="domain" description="POTRA" evidence="9">
    <location>
        <begin position="61"/>
        <end position="129"/>
    </location>
</feature>
<name>A0A8J3ZRK2_9ACTN</name>
<dbReference type="AlphaFoldDB" id="A0A8J3ZRK2"/>
<dbReference type="InterPro" id="IPR034746">
    <property type="entry name" value="POTRA"/>
</dbReference>
<evidence type="ECO:0000256" key="1">
    <source>
        <dbReference type="ARBA" id="ARBA00004370"/>
    </source>
</evidence>
<dbReference type="RefSeq" id="WP_203928559.1">
    <property type="nucleotide sequence ID" value="NZ_BOPH01000043.1"/>
</dbReference>
<dbReference type="PROSITE" id="PS51779">
    <property type="entry name" value="POTRA"/>
    <property type="match status" value="1"/>
</dbReference>
<dbReference type="EMBL" id="BOPH01000043">
    <property type="protein sequence ID" value="GIJ68624.1"/>
    <property type="molecule type" value="Genomic_DNA"/>
</dbReference>
<evidence type="ECO:0000256" key="3">
    <source>
        <dbReference type="ARBA" id="ARBA00022618"/>
    </source>
</evidence>
<evidence type="ECO:0000313" key="10">
    <source>
        <dbReference type="EMBL" id="GIJ68624.1"/>
    </source>
</evidence>